<dbReference type="EMBL" id="OOEF01000054">
    <property type="protein sequence ID" value="SPK70474.1"/>
    <property type="molecule type" value="Genomic_DNA"/>
</dbReference>
<sequence>MRTKIFETLISEKEIPDQPFQVAFRMKRHIPIVHNGAVLAFVWTGAKLPDCTLHWVKPFTMSRRVSRISLLPAVSVYSPDASVR</sequence>
<evidence type="ECO:0000313" key="3">
    <source>
        <dbReference type="Proteomes" id="UP000255505"/>
    </source>
</evidence>
<gene>
    <name evidence="2" type="ORF">CT19425_P30367</name>
    <name evidence="1" type="ORF">CT19425_U580015</name>
</gene>
<name>A0A375ITK3_9BURK</name>
<reference evidence="2 3" key="1">
    <citation type="submission" date="2018-01" db="EMBL/GenBank/DDBJ databases">
        <authorList>
            <person name="Gaut B.S."/>
            <person name="Morton B.R."/>
            <person name="Clegg M.T."/>
            <person name="Duvall M.R."/>
        </authorList>
    </citation>
    <scope>NUCLEOTIDE SEQUENCE [LARGE SCALE GENOMIC DNA]</scope>
    <source>
        <strain evidence="2">Cupriavidus taiwanensis LMG 19425</strain>
        <plasmid evidence="3">Plasmid iii</plasmid>
    </source>
</reference>
<evidence type="ECO:0000313" key="1">
    <source>
        <dbReference type="EMBL" id="SPK70474.1"/>
    </source>
</evidence>
<dbReference type="Proteomes" id="UP000255505">
    <property type="component" value="Plasmid III"/>
</dbReference>
<evidence type="ECO:0000313" key="2">
    <source>
        <dbReference type="EMBL" id="SPK77518.1"/>
    </source>
</evidence>
<dbReference type="Proteomes" id="UP000255505">
    <property type="component" value="Unassembled WGS sequence"/>
</dbReference>
<keyword evidence="2" id="KW-0614">Plasmid</keyword>
<protein>
    <submittedName>
        <fullName evidence="2">Uncharacterized protein</fullName>
    </submittedName>
</protein>
<organism evidence="2 3">
    <name type="scientific">Cupriavidus taiwanensis</name>
    <dbReference type="NCBI Taxonomy" id="164546"/>
    <lineage>
        <taxon>Bacteria</taxon>
        <taxon>Pseudomonadati</taxon>
        <taxon>Pseudomonadota</taxon>
        <taxon>Betaproteobacteria</taxon>
        <taxon>Burkholderiales</taxon>
        <taxon>Burkholderiaceae</taxon>
        <taxon>Cupriavidus</taxon>
    </lineage>
</organism>
<accession>A0A375ITK3</accession>
<geneLocation type="plasmid" evidence="2">
    <name>III</name>
</geneLocation>
<dbReference type="EMBL" id="LT991978">
    <property type="protein sequence ID" value="SPK77518.1"/>
    <property type="molecule type" value="Genomic_DNA"/>
</dbReference>
<proteinExistence type="predicted"/>
<dbReference type="AlphaFoldDB" id="A0A375ITK3"/>